<dbReference type="Proteomes" id="UP000273278">
    <property type="component" value="Chromosome"/>
</dbReference>
<dbReference type="EMBL" id="CP017686">
    <property type="protein sequence ID" value="AYQ55660.1"/>
    <property type="molecule type" value="Genomic_DNA"/>
</dbReference>
<reference evidence="1 2" key="1">
    <citation type="submission" date="2016-10" db="EMBL/GenBank/DDBJ databases">
        <title>Complete genome of the TMA-utilizing, human hosted archaeon Methanomethylophilus alvus Gen. nov, sp. nov., strain Mx-05, derived from a pure culture.</title>
        <authorList>
            <person name="Brugere J.-F."/>
            <person name="Ben Hania W."/>
            <person name="Chaudhary P.P."/>
            <person name="Gaci N."/>
            <person name="Borrel G."/>
            <person name="Cao Van Tuat L."/>
            <person name="Fardeau M.-L."/>
            <person name="Harris H.M.B."/>
            <person name="O'Toole P.W."/>
            <person name="Ollivier B."/>
        </authorList>
    </citation>
    <scope>NUCLEOTIDE SEQUENCE [LARGE SCALE GENOMIC DNA]</scope>
    <source>
        <strain evidence="1 2">Mx-05</strain>
    </source>
</reference>
<dbReference type="GeneID" id="41322326"/>
<name>A0A3G3III9_9ARCH</name>
<sequence length="71" mass="8532">MKKDLERMQYQQQTQAMTAKKEEALVKAIGELSKHIKEREMELTTRTRTTEKLKQLFSEKRKIASRDQDYQ</sequence>
<organism evidence="1 2">
    <name type="scientific">Methanomethylophilus alvi</name>
    <dbReference type="NCBI Taxonomy" id="1291540"/>
    <lineage>
        <taxon>Archaea</taxon>
        <taxon>Methanobacteriati</taxon>
        <taxon>Thermoplasmatota</taxon>
        <taxon>Thermoplasmata</taxon>
        <taxon>Methanomassiliicoccales</taxon>
        <taxon>Methanomethylophilaceae</taxon>
        <taxon>Methanomethylophilus</taxon>
    </lineage>
</organism>
<proteinExistence type="predicted"/>
<dbReference type="AlphaFoldDB" id="A0A3G3III9"/>
<accession>A0A3G3III9</accession>
<gene>
    <name evidence="1" type="ORF">BKD89_07640</name>
</gene>
<evidence type="ECO:0000313" key="2">
    <source>
        <dbReference type="Proteomes" id="UP000273278"/>
    </source>
</evidence>
<dbReference type="RefSeq" id="WP_048097890.1">
    <property type="nucleotide sequence ID" value="NZ_CAYARO010000001.1"/>
</dbReference>
<evidence type="ECO:0000313" key="1">
    <source>
        <dbReference type="EMBL" id="AYQ55660.1"/>
    </source>
</evidence>
<protein>
    <submittedName>
        <fullName evidence="1">Uncharacterized protein</fullName>
    </submittedName>
</protein>